<keyword evidence="6 8" id="KW-0408">Iron</keyword>
<dbReference type="Pfam" id="PF00067">
    <property type="entry name" value="p450"/>
    <property type="match status" value="2"/>
</dbReference>
<evidence type="ECO:0000256" key="7">
    <source>
        <dbReference type="ARBA" id="ARBA00023033"/>
    </source>
</evidence>
<evidence type="ECO:0000256" key="4">
    <source>
        <dbReference type="ARBA" id="ARBA00022723"/>
    </source>
</evidence>
<keyword evidence="10" id="KW-1185">Reference proteome</keyword>
<evidence type="ECO:0000256" key="3">
    <source>
        <dbReference type="ARBA" id="ARBA00022617"/>
    </source>
</evidence>
<evidence type="ECO:0000313" key="10">
    <source>
        <dbReference type="Proteomes" id="UP001084650"/>
    </source>
</evidence>
<evidence type="ECO:0000256" key="6">
    <source>
        <dbReference type="ARBA" id="ARBA00023004"/>
    </source>
</evidence>
<dbReference type="RefSeq" id="WP_268785905.1">
    <property type="nucleotide sequence ID" value="NZ_JAPQYE010000003.1"/>
</dbReference>
<gene>
    <name evidence="9" type="ORF">OY187_09915</name>
</gene>
<evidence type="ECO:0000256" key="5">
    <source>
        <dbReference type="ARBA" id="ARBA00023002"/>
    </source>
</evidence>
<dbReference type="PROSITE" id="PS00086">
    <property type="entry name" value="CYTOCHROME_P450"/>
    <property type="match status" value="1"/>
</dbReference>
<dbReference type="Proteomes" id="UP001084650">
    <property type="component" value="Unassembled WGS sequence"/>
</dbReference>
<evidence type="ECO:0000313" key="9">
    <source>
        <dbReference type="EMBL" id="MCZ0728365.1"/>
    </source>
</evidence>
<keyword evidence="4 8" id="KW-0479">Metal-binding</keyword>
<evidence type="ECO:0000256" key="8">
    <source>
        <dbReference type="RuleBase" id="RU000461"/>
    </source>
</evidence>
<protein>
    <submittedName>
        <fullName evidence="9">Cytochrome P450</fullName>
    </submittedName>
</protein>
<evidence type="ECO:0000256" key="2">
    <source>
        <dbReference type="ARBA" id="ARBA00010617"/>
    </source>
</evidence>
<organism evidence="9 10">
    <name type="scientific">Mycolicibacterium iranicum</name>
    <name type="common">Mycobacterium iranicum</name>
    <dbReference type="NCBI Taxonomy" id="912594"/>
    <lineage>
        <taxon>Bacteria</taxon>
        <taxon>Bacillati</taxon>
        <taxon>Actinomycetota</taxon>
        <taxon>Actinomycetes</taxon>
        <taxon>Mycobacteriales</taxon>
        <taxon>Mycobacteriaceae</taxon>
        <taxon>Mycolicibacterium</taxon>
    </lineage>
</organism>
<comment type="similarity">
    <text evidence="2 8">Belongs to the cytochrome P450 family.</text>
</comment>
<keyword evidence="3 8" id="KW-0349">Heme</keyword>
<dbReference type="PRINTS" id="PR00385">
    <property type="entry name" value="P450"/>
</dbReference>
<dbReference type="SUPFAM" id="SSF48264">
    <property type="entry name" value="Cytochrome P450"/>
    <property type="match status" value="1"/>
</dbReference>
<sequence length="412" mass="44781">MASIAASNVSTSAFGCKLPTIGYEHCENPAHAHALIREAREQGPIAMGPHGPEVLTYDLVRTVLRDNRFAMPQGLTLAAQGITSGELWDIVVKGLLSLNGEDHQRQRRLVSKAFTPKAASRLRTECADTIAGLVLAHRETGECDVVTDIAWRYPVHIICALLGIPRGDWQLLSEWGDVVFKLFDWDVVNDGPDIVRAWRALENYLGGVVDQRRAALTDDLLSDLIRAEIDGDRLNHDELINLTAGLLMAGTDTTRNQLAAAVQVFCEHPEQWALLTDHPDLVPRAVEEVMRYCPVIFAAVRKAAIDVEFGGLAIPAHTLVLANIAAANRDASVMANADEFDITRENPRAILTFGGGIHHCLGAHLARIELTEALTVMARLMPSITQIGPAPWKSLTGITGPTSLPIAFGTKS</sequence>
<evidence type="ECO:0000256" key="1">
    <source>
        <dbReference type="ARBA" id="ARBA00001971"/>
    </source>
</evidence>
<dbReference type="Gene3D" id="1.10.630.10">
    <property type="entry name" value="Cytochrome P450"/>
    <property type="match status" value="1"/>
</dbReference>
<dbReference type="PRINTS" id="PR00359">
    <property type="entry name" value="BP450"/>
</dbReference>
<keyword evidence="7 8" id="KW-0503">Monooxygenase</keyword>
<dbReference type="PANTHER" id="PTHR46696:SF4">
    <property type="entry name" value="BIOTIN BIOSYNTHESIS CYTOCHROME P450"/>
    <property type="match status" value="1"/>
</dbReference>
<name>A0ABT4HDU2_MYCIR</name>
<dbReference type="EMBL" id="JAPQYE010000003">
    <property type="protein sequence ID" value="MCZ0728365.1"/>
    <property type="molecule type" value="Genomic_DNA"/>
</dbReference>
<reference evidence="9" key="1">
    <citation type="submission" date="2022-12" db="EMBL/GenBank/DDBJ databases">
        <title>Whole genome sequence of Mycolicibacterium iranicum strain SBH312.</title>
        <authorList>
            <person name="Jani J."/>
            <person name="Arifin Mustapha Z."/>
            <person name="Ahmed K."/>
            <person name="Kai Ling C."/>
        </authorList>
    </citation>
    <scope>NUCLEOTIDE SEQUENCE</scope>
    <source>
        <strain evidence="9">SBH312</strain>
    </source>
</reference>
<dbReference type="PANTHER" id="PTHR46696">
    <property type="entry name" value="P450, PUTATIVE (EUROFUNG)-RELATED"/>
    <property type="match status" value="1"/>
</dbReference>
<dbReference type="InterPro" id="IPR002397">
    <property type="entry name" value="Cyt_P450_B"/>
</dbReference>
<keyword evidence="5 8" id="KW-0560">Oxidoreductase</keyword>
<comment type="caution">
    <text evidence="9">The sequence shown here is derived from an EMBL/GenBank/DDBJ whole genome shotgun (WGS) entry which is preliminary data.</text>
</comment>
<dbReference type="InterPro" id="IPR001128">
    <property type="entry name" value="Cyt_P450"/>
</dbReference>
<proteinExistence type="inferred from homology"/>
<dbReference type="InterPro" id="IPR017972">
    <property type="entry name" value="Cyt_P450_CS"/>
</dbReference>
<accession>A0ABT4HDU2</accession>
<dbReference type="InterPro" id="IPR036396">
    <property type="entry name" value="Cyt_P450_sf"/>
</dbReference>
<comment type="cofactor">
    <cofactor evidence="1">
        <name>heme</name>
        <dbReference type="ChEBI" id="CHEBI:30413"/>
    </cofactor>
</comment>